<feature type="non-terminal residue" evidence="1">
    <location>
        <position position="1"/>
    </location>
</feature>
<dbReference type="AlphaFoldDB" id="A0AAV4PFQ0"/>
<accession>A0AAV4PFQ0</accession>
<evidence type="ECO:0000313" key="1">
    <source>
        <dbReference type="EMBL" id="GIX96172.1"/>
    </source>
</evidence>
<name>A0AAV4PFQ0_CAEEX</name>
<evidence type="ECO:0000313" key="2">
    <source>
        <dbReference type="Proteomes" id="UP001054945"/>
    </source>
</evidence>
<comment type="caution">
    <text evidence="1">The sequence shown here is derived from an EMBL/GenBank/DDBJ whole genome shotgun (WGS) entry which is preliminary data.</text>
</comment>
<organism evidence="1 2">
    <name type="scientific">Caerostris extrusa</name>
    <name type="common">Bark spider</name>
    <name type="synonym">Caerostris bankana</name>
    <dbReference type="NCBI Taxonomy" id="172846"/>
    <lineage>
        <taxon>Eukaryota</taxon>
        <taxon>Metazoa</taxon>
        <taxon>Ecdysozoa</taxon>
        <taxon>Arthropoda</taxon>
        <taxon>Chelicerata</taxon>
        <taxon>Arachnida</taxon>
        <taxon>Araneae</taxon>
        <taxon>Araneomorphae</taxon>
        <taxon>Entelegynae</taxon>
        <taxon>Araneoidea</taxon>
        <taxon>Araneidae</taxon>
        <taxon>Caerostris</taxon>
    </lineage>
</organism>
<gene>
    <name evidence="1" type="ORF">CEXT_585391</name>
</gene>
<protein>
    <submittedName>
        <fullName evidence="1">Uncharacterized protein</fullName>
    </submittedName>
</protein>
<dbReference type="Proteomes" id="UP001054945">
    <property type="component" value="Unassembled WGS sequence"/>
</dbReference>
<dbReference type="EMBL" id="BPLR01004616">
    <property type="protein sequence ID" value="GIX96172.1"/>
    <property type="molecule type" value="Genomic_DNA"/>
</dbReference>
<reference evidence="1 2" key="1">
    <citation type="submission" date="2021-06" db="EMBL/GenBank/DDBJ databases">
        <title>Caerostris extrusa draft genome.</title>
        <authorList>
            <person name="Kono N."/>
            <person name="Arakawa K."/>
        </authorList>
    </citation>
    <scope>NUCLEOTIDE SEQUENCE [LARGE SCALE GENOMIC DNA]</scope>
</reference>
<sequence length="138" mass="15704">VRPAVDFRTTGSGVRRHLVRVLGWLACQLPFQSSSICGQCFRHISGLNIVACSFCYGSNPLLNRTWKCVWSGTYNTQYKMTKNQLMESPLERRSVTAEMPSSTHFEMNNGYPVMGLVNIGKHLRSKEADTKMRSKEKR</sequence>
<keyword evidence="2" id="KW-1185">Reference proteome</keyword>
<proteinExistence type="predicted"/>